<dbReference type="AlphaFoldDB" id="A0A2S5KWN5"/>
<dbReference type="PROSITE" id="PS00571">
    <property type="entry name" value="AMIDASES"/>
    <property type="match status" value="1"/>
</dbReference>
<accession>A0A2S5KWN5</accession>
<gene>
    <name evidence="2" type="ORF">C4K68_04060</name>
</gene>
<evidence type="ECO:0000259" key="1">
    <source>
        <dbReference type="Pfam" id="PF01425"/>
    </source>
</evidence>
<dbReference type="EMBL" id="PRLP01000012">
    <property type="protein sequence ID" value="PPC78686.1"/>
    <property type="molecule type" value="Genomic_DNA"/>
</dbReference>
<name>A0A2S5KWN5_9PROT</name>
<dbReference type="NCBIfam" id="NF006169">
    <property type="entry name" value="PRK08310.1"/>
    <property type="match status" value="1"/>
</dbReference>
<dbReference type="Proteomes" id="UP000238196">
    <property type="component" value="Unassembled WGS sequence"/>
</dbReference>
<evidence type="ECO:0000313" key="2">
    <source>
        <dbReference type="EMBL" id="PPC78686.1"/>
    </source>
</evidence>
<dbReference type="PANTHER" id="PTHR46310">
    <property type="entry name" value="AMIDASE 1"/>
    <property type="match status" value="1"/>
</dbReference>
<dbReference type="Pfam" id="PF01425">
    <property type="entry name" value="Amidase"/>
    <property type="match status" value="1"/>
</dbReference>
<organism evidence="2 3">
    <name type="scientific">Proteobacteria bacterium 228</name>
    <dbReference type="NCBI Taxonomy" id="2083153"/>
    <lineage>
        <taxon>Bacteria</taxon>
        <taxon>Pseudomonadati</taxon>
        <taxon>Pseudomonadota</taxon>
    </lineage>
</organism>
<dbReference type="OrthoDB" id="5287888at2"/>
<dbReference type="InterPro" id="IPR023631">
    <property type="entry name" value="Amidase_dom"/>
</dbReference>
<dbReference type="Gene3D" id="3.90.1300.10">
    <property type="entry name" value="Amidase signature (AS) domain"/>
    <property type="match status" value="1"/>
</dbReference>
<proteinExistence type="predicted"/>
<dbReference type="SUPFAM" id="SSF75304">
    <property type="entry name" value="Amidase signature (AS) enzymes"/>
    <property type="match status" value="1"/>
</dbReference>
<sequence length="391" mass="41923">MTIAAQFDDQAVYAAAGPRNWQLSSEGVLAGLRLAFKDLFHVRGYPTGAGNPDWLASHGDAEQTSWVMQRLMEAGCIAVGRTQTDEIAYSLNGINVHYGSADNPRAAGRISGGSSSGSAVAVARGEADIGLGTDTGGSIRVPSSYCGLYGLRPSHGLIENADSVPLAPLFDTVGWMTRDAETLARVGEVLLPEQPLVTPESVVLLLPEGIEQDALMPALLQWLPALPEYSVVPVSQAYLSGASEAFRMLQGRAIWQTHGDWITRVQPRFADDIAGRFRWAATITDADADQARAQAVHYVQWLAELQQEGRQLVIMPTTPGAAPLRDMPAPELAQYRERLMGMTALSGLARSPQLHIPCLQSEGAPWGLSLLGARHTDRSLLALAQSLPAAR</sequence>
<dbReference type="PANTHER" id="PTHR46310:SF7">
    <property type="entry name" value="AMIDASE 1"/>
    <property type="match status" value="1"/>
</dbReference>
<dbReference type="InterPro" id="IPR036928">
    <property type="entry name" value="AS_sf"/>
</dbReference>
<feature type="domain" description="Amidase" evidence="1">
    <location>
        <begin position="21"/>
        <end position="194"/>
    </location>
</feature>
<reference evidence="2 3" key="1">
    <citation type="submission" date="2018-02" db="EMBL/GenBank/DDBJ databases">
        <title>novel marine gammaproteobacteria from coastal saline agro ecosystem.</title>
        <authorList>
            <person name="Krishnan R."/>
            <person name="Ramesh Kumar N."/>
        </authorList>
    </citation>
    <scope>NUCLEOTIDE SEQUENCE [LARGE SCALE GENOMIC DNA]</scope>
    <source>
        <strain evidence="2 3">228</strain>
    </source>
</reference>
<comment type="caution">
    <text evidence="2">The sequence shown here is derived from an EMBL/GenBank/DDBJ whole genome shotgun (WGS) entry which is preliminary data.</text>
</comment>
<evidence type="ECO:0000313" key="3">
    <source>
        <dbReference type="Proteomes" id="UP000238196"/>
    </source>
</evidence>
<protein>
    <submittedName>
        <fullName evidence="2">Amidase</fullName>
    </submittedName>
</protein>
<dbReference type="InterPro" id="IPR020556">
    <property type="entry name" value="Amidase_CS"/>
</dbReference>